<feature type="compositionally biased region" description="Basic and acidic residues" evidence="1">
    <location>
        <begin position="297"/>
        <end position="317"/>
    </location>
</feature>
<dbReference type="EMBL" id="JAEAOA010000226">
    <property type="protein sequence ID" value="KAK3576213.1"/>
    <property type="molecule type" value="Genomic_DNA"/>
</dbReference>
<dbReference type="InterPro" id="IPR036875">
    <property type="entry name" value="Znf_CCHC_sf"/>
</dbReference>
<comment type="caution">
    <text evidence="2">The sequence shown here is derived from an EMBL/GenBank/DDBJ whole genome shotgun (WGS) entry which is preliminary data.</text>
</comment>
<accession>A0AAE0RMP9</accession>
<feature type="compositionally biased region" description="Polar residues" evidence="1">
    <location>
        <begin position="318"/>
        <end position="331"/>
    </location>
</feature>
<sequence>MASSPYPEISFKCVQEQELNESGQGDAVQTDDEFSDAVENDELIPYEKNGFHDADDILRGRKGRDGPNSERPMVMSGGYLGAVLGRFYMKPDHFSGDEDWDEYISHFESCAKLGRWSLEEKVLKLAACLRGAARTYYVSLLTTKKSSYSMLIKKLQQRFGNSQPQSKWLALLESRARKSDESIVALGGDLRQSARLAEAVELVQRYESLLGDEVTKKKFIVRLTNESSSSDSKNIESIQETLQKVVERLNRLEKKGLNTFGHDRSFSSHQQGNNVCFLCKSADHFFRKCPLYNKNKAENGGYRHDQRNRDVVPDDNKFNQQIQGNDSPLAV</sequence>
<evidence type="ECO:0000313" key="2">
    <source>
        <dbReference type="EMBL" id="KAK3576213.1"/>
    </source>
</evidence>
<evidence type="ECO:0000313" key="3">
    <source>
        <dbReference type="Proteomes" id="UP001195483"/>
    </source>
</evidence>
<dbReference type="Proteomes" id="UP001195483">
    <property type="component" value="Unassembled WGS sequence"/>
</dbReference>
<dbReference type="SUPFAM" id="SSF57756">
    <property type="entry name" value="Retrovirus zinc finger-like domains"/>
    <property type="match status" value="1"/>
</dbReference>
<dbReference type="PANTHER" id="PTHR19963:SF30">
    <property type="entry name" value="ENDONUCLEASE_EXONUCLEASE_PHOSPHATASE DOMAIN-CONTAINING PROTEIN"/>
    <property type="match status" value="1"/>
</dbReference>
<protein>
    <recommendedName>
        <fullName evidence="4">CCHC-type domain-containing protein</fullName>
    </recommendedName>
</protein>
<dbReference type="AlphaFoldDB" id="A0AAE0RMP9"/>
<gene>
    <name evidence="2" type="ORF">CHS0354_002813</name>
</gene>
<reference evidence="2" key="1">
    <citation type="journal article" date="2021" name="Genome Biol. Evol.">
        <title>A High-Quality Reference Genome for a Parasitic Bivalve with Doubly Uniparental Inheritance (Bivalvia: Unionida).</title>
        <authorList>
            <person name="Smith C.H."/>
        </authorList>
    </citation>
    <scope>NUCLEOTIDE SEQUENCE</scope>
    <source>
        <strain evidence="2">CHS0354</strain>
    </source>
</reference>
<organism evidence="2 3">
    <name type="scientific">Potamilus streckersoni</name>
    <dbReference type="NCBI Taxonomy" id="2493646"/>
    <lineage>
        <taxon>Eukaryota</taxon>
        <taxon>Metazoa</taxon>
        <taxon>Spiralia</taxon>
        <taxon>Lophotrochozoa</taxon>
        <taxon>Mollusca</taxon>
        <taxon>Bivalvia</taxon>
        <taxon>Autobranchia</taxon>
        <taxon>Heteroconchia</taxon>
        <taxon>Palaeoheterodonta</taxon>
        <taxon>Unionida</taxon>
        <taxon>Unionoidea</taxon>
        <taxon>Unionidae</taxon>
        <taxon>Ambleminae</taxon>
        <taxon>Lampsilini</taxon>
        <taxon>Potamilus</taxon>
    </lineage>
</organism>
<reference evidence="2" key="3">
    <citation type="submission" date="2023-05" db="EMBL/GenBank/DDBJ databases">
        <authorList>
            <person name="Smith C.H."/>
        </authorList>
    </citation>
    <scope>NUCLEOTIDE SEQUENCE</scope>
    <source>
        <strain evidence="2">CHS0354</strain>
        <tissue evidence="2">Mantle</tissue>
    </source>
</reference>
<name>A0AAE0RMP9_9BIVA</name>
<dbReference type="GO" id="GO:0003676">
    <property type="term" value="F:nucleic acid binding"/>
    <property type="evidence" value="ECO:0007669"/>
    <property type="project" value="InterPro"/>
</dbReference>
<keyword evidence="3" id="KW-1185">Reference proteome</keyword>
<reference evidence="2" key="2">
    <citation type="journal article" date="2021" name="Genome Biol. Evol.">
        <title>Developing a high-quality reference genome for a parasitic bivalve with doubly uniparental inheritance (Bivalvia: Unionida).</title>
        <authorList>
            <person name="Smith C.H."/>
        </authorList>
    </citation>
    <scope>NUCLEOTIDE SEQUENCE</scope>
    <source>
        <strain evidence="2">CHS0354</strain>
        <tissue evidence="2">Mantle</tissue>
    </source>
</reference>
<proteinExistence type="predicted"/>
<dbReference type="PANTHER" id="PTHR19963">
    <property type="entry name" value="CCHC-TYPE DOMAIN-CONTAINING PROTEIN"/>
    <property type="match status" value="1"/>
</dbReference>
<evidence type="ECO:0000256" key="1">
    <source>
        <dbReference type="SAM" id="MobiDB-lite"/>
    </source>
</evidence>
<dbReference type="GO" id="GO:0008270">
    <property type="term" value="F:zinc ion binding"/>
    <property type="evidence" value="ECO:0007669"/>
    <property type="project" value="InterPro"/>
</dbReference>
<feature type="region of interest" description="Disordered" evidence="1">
    <location>
        <begin position="297"/>
        <end position="331"/>
    </location>
</feature>
<evidence type="ECO:0008006" key="4">
    <source>
        <dbReference type="Google" id="ProtNLM"/>
    </source>
</evidence>